<keyword evidence="3" id="KW-1185">Reference proteome</keyword>
<keyword evidence="1" id="KW-0812">Transmembrane</keyword>
<feature type="transmembrane region" description="Helical" evidence="1">
    <location>
        <begin position="119"/>
        <end position="138"/>
    </location>
</feature>
<evidence type="ECO:0000313" key="3">
    <source>
        <dbReference type="Proteomes" id="UP000245647"/>
    </source>
</evidence>
<feature type="transmembrane region" description="Helical" evidence="1">
    <location>
        <begin position="40"/>
        <end position="56"/>
    </location>
</feature>
<dbReference type="Proteomes" id="UP000245647">
    <property type="component" value="Unassembled WGS sequence"/>
</dbReference>
<feature type="transmembrane region" description="Helical" evidence="1">
    <location>
        <begin position="343"/>
        <end position="362"/>
    </location>
</feature>
<evidence type="ECO:0000313" key="2">
    <source>
        <dbReference type="EMBL" id="PWG78808.1"/>
    </source>
</evidence>
<protein>
    <recommendedName>
        <fullName evidence="4">O-antigen ligase domain-containing protein</fullName>
    </recommendedName>
</protein>
<keyword evidence="1" id="KW-0472">Membrane</keyword>
<feature type="transmembrane region" description="Helical" evidence="1">
    <location>
        <begin position="217"/>
        <end position="244"/>
    </location>
</feature>
<evidence type="ECO:0008006" key="4">
    <source>
        <dbReference type="Google" id="ProtNLM"/>
    </source>
</evidence>
<feature type="transmembrane region" description="Helical" evidence="1">
    <location>
        <begin position="17"/>
        <end position="34"/>
    </location>
</feature>
<feature type="transmembrane region" description="Helical" evidence="1">
    <location>
        <begin position="374"/>
        <end position="407"/>
    </location>
</feature>
<gene>
    <name evidence="2" type="ORF">DDR33_20500</name>
</gene>
<dbReference type="AlphaFoldDB" id="A0A2U2PBM9"/>
<proteinExistence type="predicted"/>
<evidence type="ECO:0000256" key="1">
    <source>
        <dbReference type="SAM" id="Phobius"/>
    </source>
</evidence>
<feature type="transmembrane region" description="Helical" evidence="1">
    <location>
        <begin position="250"/>
        <end position="268"/>
    </location>
</feature>
<dbReference type="OrthoDB" id="834927at2"/>
<dbReference type="RefSeq" id="WP_109417666.1">
    <property type="nucleotide sequence ID" value="NZ_QEAS01000020.1"/>
</dbReference>
<reference evidence="2 3" key="1">
    <citation type="submission" date="2018-04" db="EMBL/GenBank/DDBJ databases">
        <title>Pedobacter chongqingensis sp. nov., isolated from a rottenly hemp rope.</title>
        <authorList>
            <person name="Cai Y."/>
        </authorList>
    </citation>
    <scope>NUCLEOTIDE SEQUENCE [LARGE SCALE GENOMIC DNA]</scope>
    <source>
        <strain evidence="2 3">FJ4-8</strain>
    </source>
</reference>
<name>A0A2U2PBM9_9SPHI</name>
<accession>A0A2U2PBM9</accession>
<organism evidence="2 3">
    <name type="scientific">Pararcticibacter amylolyticus</name>
    <dbReference type="NCBI Taxonomy" id="2173175"/>
    <lineage>
        <taxon>Bacteria</taxon>
        <taxon>Pseudomonadati</taxon>
        <taxon>Bacteroidota</taxon>
        <taxon>Sphingobacteriia</taxon>
        <taxon>Sphingobacteriales</taxon>
        <taxon>Sphingobacteriaceae</taxon>
        <taxon>Pararcticibacter</taxon>
    </lineage>
</organism>
<sequence>MMNIALKYKNLPFRDKVYQTGLVLILIISSGFPMFVNDKLVYITTFLYSLAGVIMYKPDLRWVFKYSSFFILLMLFQTAFWGAFYITTAINQILLFTTACFSIAILGTNFIYLYKKTLVIIAAIASLLFIPMLIIPGFSDTLISASPIHISKTAEAYGWESTSHNIFIMNFPPDFFEGLVRNSGPFWEPGAFGGYLLIALIFDMLTTKTWLKKDNIILVVAIITTFSTTTYLAFAVFLCGYAFFKIKSPGVKWGLMIILLAVSAISFFKIEFLGKKIQEEIDDAEYYAFTKGGDGRVASALLDLAEIRENAFFIFFGRGSHQDTRVAGDDKEVLRNNGITDLLTRYGLFFFIFSIISIALSFKQLTKIGNIPSSLAYLSLFVVLILSFSEVYFIFLVFKCLTLLYMAPLPNRKRVRIIIDKTIDSPNRITPSHLHTGLKIANNNL</sequence>
<feature type="transmembrane region" description="Helical" evidence="1">
    <location>
        <begin position="68"/>
        <end position="87"/>
    </location>
</feature>
<keyword evidence="1" id="KW-1133">Transmembrane helix</keyword>
<dbReference type="EMBL" id="QEAS01000020">
    <property type="protein sequence ID" value="PWG78808.1"/>
    <property type="molecule type" value="Genomic_DNA"/>
</dbReference>
<comment type="caution">
    <text evidence="2">The sequence shown here is derived from an EMBL/GenBank/DDBJ whole genome shotgun (WGS) entry which is preliminary data.</text>
</comment>
<feature type="transmembrane region" description="Helical" evidence="1">
    <location>
        <begin position="93"/>
        <end position="112"/>
    </location>
</feature>
<feature type="transmembrane region" description="Helical" evidence="1">
    <location>
        <begin position="186"/>
        <end position="205"/>
    </location>
</feature>